<dbReference type="AlphaFoldDB" id="A0A5P1PMC2"/>
<geneLocation type="plasmid" evidence="1">
    <name>p504051-HI3</name>
</geneLocation>
<proteinExistence type="predicted"/>
<name>A0A5P1PMC2_KLEPN</name>
<geneLocation type="plasmid" evidence="2">
    <name>p721005-HI3</name>
</geneLocation>
<dbReference type="EMBL" id="MK413721">
    <property type="protein sequence ID" value="QEQ69775.1"/>
    <property type="molecule type" value="Genomic_DNA"/>
</dbReference>
<keyword evidence="2" id="KW-0614">Plasmid</keyword>
<reference evidence="2" key="1">
    <citation type="submission" date="2019-01" db="EMBL/GenBank/DDBJ databases">
        <authorList>
            <person name="Liang Q."/>
            <person name="Zhou D."/>
        </authorList>
    </citation>
    <scope>NUCLEOTIDE SEQUENCE</scope>
    <source>
        <strain evidence="1">130504051</strain>
        <strain evidence="2">130721005</strain>
        <plasmid evidence="1">p504051-HI3</plasmid>
        <plasmid evidence="2">p721005-HI3</plasmid>
    </source>
</reference>
<organism evidence="2">
    <name type="scientific">Klebsiella pneumoniae</name>
    <dbReference type="NCBI Taxonomy" id="573"/>
    <lineage>
        <taxon>Bacteria</taxon>
        <taxon>Pseudomonadati</taxon>
        <taxon>Pseudomonadota</taxon>
        <taxon>Gammaproteobacteria</taxon>
        <taxon>Enterobacterales</taxon>
        <taxon>Enterobacteriaceae</taxon>
        <taxon>Klebsiella/Raoultella group</taxon>
        <taxon>Klebsiella</taxon>
        <taxon>Klebsiella pneumoniae complex</taxon>
    </lineage>
</organism>
<evidence type="ECO:0000313" key="1">
    <source>
        <dbReference type="EMBL" id="QEQ69775.1"/>
    </source>
</evidence>
<accession>A0A5P1PMC2</accession>
<sequence>MSEKRKFVKRRQYRGEAFNCRKSSSTNKPVCSYGISPGL</sequence>
<evidence type="ECO:0000313" key="2">
    <source>
        <dbReference type="EMBL" id="QEQ70509.1"/>
    </source>
</evidence>
<protein>
    <submittedName>
        <fullName evidence="2">Uncharacterized protein</fullName>
    </submittedName>
</protein>
<dbReference type="EMBL" id="MK413723">
    <property type="protein sequence ID" value="QEQ70509.1"/>
    <property type="molecule type" value="Genomic_DNA"/>
</dbReference>